<comment type="caution">
    <text evidence="2">The sequence shown here is derived from an EMBL/GenBank/DDBJ whole genome shotgun (WGS) entry which is preliminary data.</text>
</comment>
<keyword evidence="1" id="KW-0732">Signal</keyword>
<proteinExistence type="predicted"/>
<dbReference type="RefSeq" id="WP_227178590.1">
    <property type="nucleotide sequence ID" value="NZ_JAJBZT010000002.1"/>
</dbReference>
<organism evidence="2 3">
    <name type="scientific">Leeia speluncae</name>
    <dbReference type="NCBI Taxonomy" id="2884804"/>
    <lineage>
        <taxon>Bacteria</taxon>
        <taxon>Pseudomonadati</taxon>
        <taxon>Pseudomonadota</taxon>
        <taxon>Betaproteobacteria</taxon>
        <taxon>Neisseriales</taxon>
        <taxon>Leeiaceae</taxon>
        <taxon>Leeia</taxon>
    </lineage>
</organism>
<protein>
    <submittedName>
        <fullName evidence="2">Uncharacterized protein</fullName>
    </submittedName>
</protein>
<evidence type="ECO:0000256" key="1">
    <source>
        <dbReference type="SAM" id="SignalP"/>
    </source>
</evidence>
<dbReference type="EMBL" id="JAJBZT010000002">
    <property type="protein sequence ID" value="MCB6182646.1"/>
    <property type="molecule type" value="Genomic_DNA"/>
</dbReference>
<feature type="signal peptide" evidence="1">
    <location>
        <begin position="1"/>
        <end position="18"/>
    </location>
</feature>
<gene>
    <name evidence="2" type="ORF">LIN78_03650</name>
</gene>
<evidence type="ECO:0000313" key="3">
    <source>
        <dbReference type="Proteomes" id="UP001165395"/>
    </source>
</evidence>
<name>A0ABS8D380_9NEIS</name>
<dbReference type="Proteomes" id="UP001165395">
    <property type="component" value="Unassembled WGS sequence"/>
</dbReference>
<accession>A0ABS8D380</accession>
<evidence type="ECO:0000313" key="2">
    <source>
        <dbReference type="EMBL" id="MCB6182646.1"/>
    </source>
</evidence>
<reference evidence="2" key="1">
    <citation type="submission" date="2021-10" db="EMBL/GenBank/DDBJ databases">
        <title>The complete genome sequence of Leeia sp. TBRC 13508.</title>
        <authorList>
            <person name="Charoenyingcharoen P."/>
            <person name="Yukphan P."/>
        </authorList>
    </citation>
    <scope>NUCLEOTIDE SEQUENCE</scope>
    <source>
        <strain evidence="2">TBRC 13508</strain>
    </source>
</reference>
<keyword evidence="3" id="KW-1185">Reference proteome</keyword>
<sequence length="141" mass="14960">MKFLIAITAILSTICASAAELPTGKFTYTAKGYAGDMVIKATSACIIHPNQLGCMSQQVFTASIETVEKSSGNDCVLEMVENAAARMSNGSQLITDWESTDKNSPASFSITFNGKQAIIHDGDIQSGCGMSGNVLGRWIKK</sequence>
<feature type="chain" id="PRO_5045640293" evidence="1">
    <location>
        <begin position="19"/>
        <end position="141"/>
    </location>
</feature>